<evidence type="ECO:0000313" key="4">
    <source>
        <dbReference type="Proteomes" id="UP000177263"/>
    </source>
</evidence>
<feature type="domain" description="ACT" evidence="2">
    <location>
        <begin position="541"/>
        <end position="612"/>
    </location>
</feature>
<organism evidence="3 4">
    <name type="scientific">Candidatus Woesebacteria bacterium RIFCSPHIGHO2_01_FULL_41_10</name>
    <dbReference type="NCBI Taxonomy" id="1802500"/>
    <lineage>
        <taxon>Bacteria</taxon>
        <taxon>Candidatus Woeseibacteriota</taxon>
    </lineage>
</organism>
<dbReference type="PANTHER" id="PTHR21262">
    <property type="entry name" value="GUANOSINE-3',5'-BIS DIPHOSPHATE 3'-PYROPHOSPHOHYDROLASE"/>
    <property type="match status" value="1"/>
</dbReference>
<dbReference type="EMBL" id="MGGM01000006">
    <property type="protein sequence ID" value="OGM29987.1"/>
    <property type="molecule type" value="Genomic_DNA"/>
</dbReference>
<dbReference type="Pfam" id="PF01842">
    <property type="entry name" value="ACT"/>
    <property type="match status" value="1"/>
</dbReference>
<dbReference type="InterPro" id="IPR002912">
    <property type="entry name" value="ACT_dom"/>
</dbReference>
<dbReference type="GO" id="GO:0015969">
    <property type="term" value="P:guanosine tetraphosphate metabolic process"/>
    <property type="evidence" value="ECO:0007669"/>
    <property type="project" value="InterPro"/>
</dbReference>
<dbReference type="SMART" id="SM00954">
    <property type="entry name" value="RelA_SpoT"/>
    <property type="match status" value="1"/>
</dbReference>
<dbReference type="Gene3D" id="1.10.3210.10">
    <property type="entry name" value="Hypothetical protein af1432"/>
    <property type="match status" value="1"/>
</dbReference>
<dbReference type="AlphaFoldDB" id="A0A1F7YRX2"/>
<dbReference type="Pfam" id="PF13328">
    <property type="entry name" value="HD_4"/>
    <property type="match status" value="1"/>
</dbReference>
<dbReference type="InterPro" id="IPR043519">
    <property type="entry name" value="NT_sf"/>
</dbReference>
<comment type="caution">
    <text evidence="3">The sequence shown here is derived from an EMBL/GenBank/DDBJ whole genome shotgun (WGS) entry which is preliminary data.</text>
</comment>
<dbReference type="Pfam" id="PF04607">
    <property type="entry name" value="RelA_SpoT"/>
    <property type="match status" value="1"/>
</dbReference>
<dbReference type="SUPFAM" id="SSF55021">
    <property type="entry name" value="ACT-like"/>
    <property type="match status" value="1"/>
</dbReference>
<proteinExistence type="inferred from homology"/>
<dbReference type="InterPro" id="IPR003607">
    <property type="entry name" value="HD/PDEase_dom"/>
</dbReference>
<dbReference type="Gene3D" id="3.30.460.10">
    <property type="entry name" value="Beta Polymerase, domain 2"/>
    <property type="match status" value="1"/>
</dbReference>
<dbReference type="PANTHER" id="PTHR21262:SF31">
    <property type="entry name" value="GTP PYROPHOSPHOKINASE"/>
    <property type="match status" value="1"/>
</dbReference>
<name>A0A1F7YRX2_9BACT</name>
<evidence type="ECO:0000256" key="1">
    <source>
        <dbReference type="ARBA" id="ARBA00007476"/>
    </source>
</evidence>
<comment type="similarity">
    <text evidence="1">Belongs to the RelA/SpoT family.</text>
</comment>
<evidence type="ECO:0000313" key="3">
    <source>
        <dbReference type="EMBL" id="OGM29987.1"/>
    </source>
</evidence>
<evidence type="ECO:0000259" key="2">
    <source>
        <dbReference type="PROSITE" id="PS51671"/>
    </source>
</evidence>
<dbReference type="STRING" id="1802500.A2801_00515"/>
<dbReference type="SUPFAM" id="SSF81301">
    <property type="entry name" value="Nucleotidyltransferase"/>
    <property type="match status" value="1"/>
</dbReference>
<dbReference type="CDD" id="cd00077">
    <property type="entry name" value="HDc"/>
    <property type="match status" value="1"/>
</dbReference>
<dbReference type="FunFam" id="1.10.3210.10:FF:000001">
    <property type="entry name" value="GTP pyrophosphokinase RelA"/>
    <property type="match status" value="1"/>
</dbReference>
<gene>
    <name evidence="3" type="ORF">A2801_00515</name>
</gene>
<dbReference type="SUPFAM" id="SSF109604">
    <property type="entry name" value="HD-domain/PDEase-like"/>
    <property type="match status" value="1"/>
</dbReference>
<dbReference type="InterPro" id="IPR045865">
    <property type="entry name" value="ACT-like_dom_sf"/>
</dbReference>
<dbReference type="InterPro" id="IPR007685">
    <property type="entry name" value="RelA_SpoT"/>
</dbReference>
<dbReference type="Proteomes" id="UP000177263">
    <property type="component" value="Unassembled WGS sequence"/>
</dbReference>
<accession>A0A1F7YRX2</accession>
<protein>
    <recommendedName>
        <fullName evidence="2">ACT domain-containing protein</fullName>
    </recommendedName>
</protein>
<reference evidence="3 4" key="1">
    <citation type="journal article" date="2016" name="Nat. Commun.">
        <title>Thousands of microbial genomes shed light on interconnected biogeochemical processes in an aquifer system.</title>
        <authorList>
            <person name="Anantharaman K."/>
            <person name="Brown C.T."/>
            <person name="Hug L.A."/>
            <person name="Sharon I."/>
            <person name="Castelle C.J."/>
            <person name="Probst A.J."/>
            <person name="Thomas B.C."/>
            <person name="Singh A."/>
            <person name="Wilkins M.J."/>
            <person name="Karaoz U."/>
            <person name="Brodie E.L."/>
            <person name="Williams K.H."/>
            <person name="Hubbard S.S."/>
            <person name="Banfield J.F."/>
        </authorList>
    </citation>
    <scope>NUCLEOTIDE SEQUENCE [LARGE SCALE GENOMIC DNA]</scope>
</reference>
<dbReference type="Gene3D" id="3.30.70.260">
    <property type="match status" value="1"/>
</dbReference>
<sequence length="612" mass="69215">MKDKLVERVGSYSVNNPELEIRTEKIRLAYEFASKAHEGQLRKSGDGYFEGHCVPVAQIIQKWGIEDEDTITASLLHDVVEDTDVTLEEIRAAFGDRVARIVDGVSKLKSREPGENVDRETRRKILREQYLEPGVAIVKLADRLHNMSTIESLSPAKQVEKAQETIDVFVPLAESLGMWVVKTDLEDLAFKYLYPEEYKRTVDQIDNDPRVNMNFIANRVSHIEHILATHRIEGEVEVRLGGYWAMYQKREQMVLERQSDPEGFGDINDIVSIRVRTTSVGDSYLFLGMFHKAIREGGIDEIDIERLDEYIGTPRSNGYSALHTNINTSKGALEVAVMTSDMEEFNNWGVVSKMRKGEPIDQYRLKSALIPNGKEDKLRFLEPVATALDLAYAVGPKRAAQVSGVMINGQKGTLTEILPNAAVVEFEYNENQTMQDMQQAEYVLPETRQMMKEQTRAETIRLKAEEGKVLIEGILAPRGLVDLSDLGDDIVSLVLYDLDNRSLRTLQDLYFVVGRNHIVLSKISEVLDRREITKEKLGWSTIVVSGQDQPGIFHELSGCIAARNGNIVNLRVTKKENIYKLRIVFEGIDKDGLAAMKEELNVKPLFVGFRLV</sequence>
<dbReference type="PROSITE" id="PS51671">
    <property type="entry name" value="ACT"/>
    <property type="match status" value="1"/>
</dbReference>
<dbReference type="SMART" id="SM00471">
    <property type="entry name" value="HDc"/>
    <property type="match status" value="1"/>
</dbReference>